<dbReference type="STRING" id="27334.A0A0A2K1G0"/>
<dbReference type="PANTHER" id="PTHR46072">
    <property type="entry name" value="AMIDASE-RELATED-RELATED"/>
    <property type="match status" value="1"/>
</dbReference>
<feature type="binding site" evidence="4">
    <location>
        <position position="182"/>
    </location>
    <ligand>
        <name>substrate</name>
    </ligand>
</feature>
<protein>
    <submittedName>
        <fullName evidence="6">Amidase</fullName>
    </submittedName>
</protein>
<reference evidence="6 7" key="1">
    <citation type="journal article" date="2015" name="Mol. Plant Microbe Interact.">
        <title>Genome, transcriptome, and functional analyses of Penicillium expansum provide new insights into secondary metabolism and pathogenicity.</title>
        <authorList>
            <person name="Ballester A.R."/>
            <person name="Marcet-Houben M."/>
            <person name="Levin E."/>
            <person name="Sela N."/>
            <person name="Selma-Lazaro C."/>
            <person name="Carmona L."/>
            <person name="Wisniewski M."/>
            <person name="Droby S."/>
            <person name="Gonzalez-Candelas L."/>
            <person name="Gabaldon T."/>
        </authorList>
    </citation>
    <scope>NUCLEOTIDE SEQUENCE [LARGE SCALE GENOMIC DNA]</scope>
    <source>
        <strain evidence="6 7">MD-8</strain>
    </source>
</reference>
<dbReference type="VEuPathDB" id="FungiDB:PEXP_098100"/>
<feature type="active site" description="Charge relay system" evidence="3">
    <location>
        <position position="133"/>
    </location>
</feature>
<dbReference type="PANTHER" id="PTHR46072:SF6">
    <property type="entry name" value="AMIDASE, PUTATIVE (AFU_ORTHOLOGUE AFUA_1G14530)-RELATED"/>
    <property type="match status" value="1"/>
</dbReference>
<gene>
    <name evidence="6" type="ORF">PEX2_067700</name>
</gene>
<dbReference type="AlphaFoldDB" id="A0A0A2K1G0"/>
<comment type="similarity">
    <text evidence="1">Belongs to the amidase family.</text>
</comment>
<feature type="domain" description="Amidase" evidence="5">
    <location>
        <begin position="78"/>
        <end position="484"/>
    </location>
</feature>
<keyword evidence="2" id="KW-0378">Hydrolase</keyword>
<feature type="active site" description="Acyl-ester intermediate" evidence="3">
    <location>
        <position position="232"/>
    </location>
</feature>
<keyword evidence="7" id="KW-1185">Reference proteome</keyword>
<proteinExistence type="inferred from homology"/>
<sequence>MSPQTYRAIAHRKLKTLQSLIPKSWLLDALPDPLPLDVRSLVSESNVLTPDELSITSSHDVTSLSQLIHSRALTSEAVTTAFCKRAAIAQQLTNCLSEILFLPAIERAHTLDAEYKRTGKTRGPLHGIPISLKDTFNIKGYDSSIGIASLAANPAKENAALVDILLEQGAVLYCKTNVSQTLMALDSHNHLFGRVMNPRNRRVTAGGSSGGEGALIAMRGSVLGIGTDIGGSVCIPAMCNGLYSIKLSSQRIPFIGQEIGQLPGIDKLGLQASAGLMATSVRDCELFLKAIADASPWEKDPNVAFGSWEGQGEIGRKPLFGVMRADGITTPLSPVAKVLDETVEALRKAGFEVVEINAPAFKKYHSLVNSFFGIGGNNHTFDILERTGEPLITWLSTRLKRTKPADLMKLSELHVRKSALEKEMLEIWRDENGRKMDALICPVAPHPVPEIDRWNGVGYTSAFVILDYPAGTLPVRDVSNDDLKDELPESEVLGGWNSRNRDLCKLSTFIPLIFCLSYHSYMFQTSDYLFPSSVEAAVNPILQGHADLSETGHQSTNDRGVYLNTKLSVQVVAPRLQERRLYQAMALIDEILHDANSETRARVQSRSTVA</sequence>
<dbReference type="EMBL" id="JQFZ01000121">
    <property type="protein sequence ID" value="KGO58260.1"/>
    <property type="molecule type" value="Genomic_DNA"/>
</dbReference>
<dbReference type="RefSeq" id="XP_016599754.1">
    <property type="nucleotide sequence ID" value="XM_016744041.1"/>
</dbReference>
<evidence type="ECO:0000259" key="5">
    <source>
        <dbReference type="Pfam" id="PF01425"/>
    </source>
</evidence>
<feature type="active site" description="Charge relay system" evidence="3">
    <location>
        <position position="208"/>
    </location>
</feature>
<dbReference type="Proteomes" id="UP000030143">
    <property type="component" value="Unassembled WGS sequence"/>
</dbReference>
<evidence type="ECO:0000256" key="3">
    <source>
        <dbReference type="PIRSR" id="PIRSR001221-1"/>
    </source>
</evidence>
<evidence type="ECO:0000256" key="2">
    <source>
        <dbReference type="ARBA" id="ARBA00022801"/>
    </source>
</evidence>
<organism evidence="6 7">
    <name type="scientific">Penicillium expansum</name>
    <name type="common">Blue mold rot fungus</name>
    <dbReference type="NCBI Taxonomy" id="27334"/>
    <lineage>
        <taxon>Eukaryota</taxon>
        <taxon>Fungi</taxon>
        <taxon>Dikarya</taxon>
        <taxon>Ascomycota</taxon>
        <taxon>Pezizomycotina</taxon>
        <taxon>Eurotiomycetes</taxon>
        <taxon>Eurotiomycetidae</taxon>
        <taxon>Eurotiales</taxon>
        <taxon>Aspergillaceae</taxon>
        <taxon>Penicillium</taxon>
    </lineage>
</organism>
<feature type="binding site" evidence="4">
    <location>
        <begin position="229"/>
        <end position="232"/>
    </location>
    <ligand>
        <name>substrate</name>
    </ligand>
</feature>
<dbReference type="Pfam" id="PF01425">
    <property type="entry name" value="Amidase"/>
    <property type="match status" value="1"/>
</dbReference>
<dbReference type="InterPro" id="IPR036928">
    <property type="entry name" value="AS_sf"/>
</dbReference>
<evidence type="ECO:0000256" key="1">
    <source>
        <dbReference type="ARBA" id="ARBA00009199"/>
    </source>
</evidence>
<dbReference type="PIRSF" id="PIRSF001221">
    <property type="entry name" value="Amidase_fungi"/>
    <property type="match status" value="1"/>
</dbReference>
<dbReference type="GeneID" id="27679461"/>
<dbReference type="HOGENOM" id="CLU_009600_9_2_1"/>
<evidence type="ECO:0000313" key="6">
    <source>
        <dbReference type="EMBL" id="KGO58260.1"/>
    </source>
</evidence>
<dbReference type="SUPFAM" id="SSF75304">
    <property type="entry name" value="Amidase signature (AS) enzymes"/>
    <property type="match status" value="1"/>
</dbReference>
<evidence type="ECO:0000313" key="7">
    <source>
        <dbReference type="Proteomes" id="UP000030143"/>
    </source>
</evidence>
<dbReference type="Gene3D" id="3.90.1300.10">
    <property type="entry name" value="Amidase signature (AS) domain"/>
    <property type="match status" value="1"/>
</dbReference>
<name>A0A0A2K1G0_PENEN</name>
<dbReference type="GO" id="GO:0016787">
    <property type="term" value="F:hydrolase activity"/>
    <property type="evidence" value="ECO:0007669"/>
    <property type="project" value="UniProtKB-KW"/>
</dbReference>
<evidence type="ECO:0000256" key="4">
    <source>
        <dbReference type="PIRSR" id="PIRSR001221-2"/>
    </source>
</evidence>
<feature type="binding site" evidence="4">
    <location>
        <position position="208"/>
    </location>
    <ligand>
        <name>substrate</name>
    </ligand>
</feature>
<accession>A0A0A2K1G0</accession>
<comment type="caution">
    <text evidence="6">The sequence shown here is derived from an EMBL/GenBank/DDBJ whole genome shotgun (WGS) entry which is preliminary data.</text>
</comment>
<dbReference type="InterPro" id="IPR023631">
    <property type="entry name" value="Amidase_dom"/>
</dbReference>